<keyword evidence="1" id="KW-0812">Transmembrane</keyword>
<organism evidence="2 4">
    <name type="scientific">Polaribacter dokdonensis DSW-5</name>
    <dbReference type="NCBI Taxonomy" id="1300348"/>
    <lineage>
        <taxon>Bacteria</taxon>
        <taxon>Pseudomonadati</taxon>
        <taxon>Bacteroidota</taxon>
        <taxon>Flavobacteriia</taxon>
        <taxon>Flavobacteriales</taxon>
        <taxon>Flavobacteriaceae</taxon>
    </lineage>
</organism>
<evidence type="ECO:0000256" key="1">
    <source>
        <dbReference type="SAM" id="Phobius"/>
    </source>
</evidence>
<protein>
    <submittedName>
        <fullName evidence="2">Spheroidene monooxygenase</fullName>
    </submittedName>
</protein>
<dbReference type="EMBL" id="FNUE01000002">
    <property type="protein sequence ID" value="SEE51481.1"/>
    <property type="molecule type" value="Genomic_DNA"/>
</dbReference>
<dbReference type="GO" id="GO:0004497">
    <property type="term" value="F:monooxygenase activity"/>
    <property type="evidence" value="ECO:0007669"/>
    <property type="project" value="UniProtKB-KW"/>
</dbReference>
<accession>A0A0N0UNW6</accession>
<dbReference type="EMBL" id="LGBR01000001">
    <property type="protein sequence ID" value="KOY52744.1"/>
    <property type="molecule type" value="Genomic_DNA"/>
</dbReference>
<dbReference type="Proteomes" id="UP000037716">
    <property type="component" value="Unassembled WGS sequence"/>
</dbReference>
<comment type="caution">
    <text evidence="2">The sequence shown here is derived from an EMBL/GenBank/DDBJ whole genome shotgun (WGS) entry which is preliminary data.</text>
</comment>
<keyword evidence="5" id="KW-1185">Reference proteome</keyword>
<dbReference type="OrthoDB" id="1122317at2"/>
<evidence type="ECO:0000313" key="5">
    <source>
        <dbReference type="Proteomes" id="UP000183071"/>
    </source>
</evidence>
<dbReference type="AlphaFoldDB" id="A0A0N0UNW6"/>
<reference evidence="3 5" key="2">
    <citation type="submission" date="2016-10" db="EMBL/GenBank/DDBJ databases">
        <authorList>
            <person name="Varghese N."/>
            <person name="Submissions S."/>
        </authorList>
    </citation>
    <scope>NUCLEOTIDE SEQUENCE [LARGE SCALE GENOMIC DNA]</scope>
    <source>
        <strain evidence="3 5">DSW-5</strain>
    </source>
</reference>
<dbReference type="CDD" id="cd21650">
    <property type="entry name" value="CrtA-like"/>
    <property type="match status" value="1"/>
</dbReference>
<proteinExistence type="predicted"/>
<dbReference type="Proteomes" id="UP000183071">
    <property type="component" value="Unassembled WGS sequence"/>
</dbReference>
<keyword evidence="1" id="KW-0472">Membrane</keyword>
<name>A0A0N0UNW6_9FLAO</name>
<evidence type="ECO:0000313" key="3">
    <source>
        <dbReference type="EMBL" id="SEE51481.1"/>
    </source>
</evidence>
<dbReference type="RefSeq" id="WP_053974823.1">
    <property type="nucleotide sequence ID" value="NZ_FNUE01000002.1"/>
</dbReference>
<gene>
    <name evidence="2" type="ORF">I602_2304</name>
    <name evidence="3" type="ORF">SAMN05444353_2079</name>
</gene>
<dbReference type="InterPro" id="IPR049574">
    <property type="entry name" value="CrtA-like"/>
</dbReference>
<sequence length="220" mass="25622">MKASLIIVKYYPISAIFGFLSMAIFRIPLFLNQNIQFYKLMGTGKNGTFDKVPDLSQWSILVTYEGDLTLKDQFGSFILKWFDLFCKNQTIYLLKPIEGHGLWDKKKVFGELPPTTDYEGEIAVLTRATIRLNKLQYFWKNVAPIASQMATAEGFITSYGVGEIPWVKQATFSVWESKAMMKKFAYRMPNHKAVIQKTRKQNWYSEDMFTRFTIQQKIEK</sequence>
<keyword evidence="2" id="KW-0503">Monooxygenase</keyword>
<dbReference type="STRING" id="1300348.I602_2304"/>
<keyword evidence="2" id="KW-0560">Oxidoreductase</keyword>
<feature type="transmembrane region" description="Helical" evidence="1">
    <location>
        <begin position="12"/>
        <end position="31"/>
    </location>
</feature>
<keyword evidence="1" id="KW-1133">Transmembrane helix</keyword>
<dbReference type="PATRIC" id="fig|1300348.6.peg.2305"/>
<reference evidence="2 4" key="1">
    <citation type="submission" date="2015-07" db="EMBL/GenBank/DDBJ databases">
        <title>Genome of Polaribacter dokdonenesis DSW-5, isolated from seawater off Dokdo in Korea.</title>
        <authorList>
            <person name="Yoon K."/>
            <person name="Song J.Y."/>
            <person name="Kim J.F."/>
        </authorList>
    </citation>
    <scope>NUCLEOTIDE SEQUENCE [LARGE SCALE GENOMIC DNA]</scope>
    <source>
        <strain evidence="2 4">DSW-5</strain>
    </source>
</reference>
<evidence type="ECO:0000313" key="2">
    <source>
        <dbReference type="EMBL" id="KOY52744.1"/>
    </source>
</evidence>
<evidence type="ECO:0000313" key="4">
    <source>
        <dbReference type="Proteomes" id="UP000037716"/>
    </source>
</evidence>